<feature type="domain" description="Nucleotidyl transferase" evidence="3">
    <location>
        <begin position="8"/>
        <end position="218"/>
    </location>
</feature>
<dbReference type="InterPro" id="IPR005835">
    <property type="entry name" value="NTP_transferase_dom"/>
</dbReference>
<evidence type="ECO:0000313" key="5">
    <source>
        <dbReference type="Proteomes" id="UP000231198"/>
    </source>
</evidence>
<evidence type="ECO:0000313" key="4">
    <source>
        <dbReference type="EMBL" id="PIS15991.1"/>
    </source>
</evidence>
<dbReference type="GO" id="GO:0016779">
    <property type="term" value="F:nucleotidyltransferase activity"/>
    <property type="evidence" value="ECO:0007669"/>
    <property type="project" value="UniProtKB-KW"/>
</dbReference>
<keyword evidence="2" id="KW-0548">Nucleotidyltransferase</keyword>
<evidence type="ECO:0000256" key="1">
    <source>
        <dbReference type="ARBA" id="ARBA00022679"/>
    </source>
</evidence>
<name>A0A2H0WTQ9_9BACT</name>
<dbReference type="EMBL" id="PEZG01000018">
    <property type="protein sequence ID" value="PIS15991.1"/>
    <property type="molecule type" value="Genomic_DNA"/>
</dbReference>
<dbReference type="Gene3D" id="2.160.10.10">
    <property type="entry name" value="Hexapeptide repeat proteins"/>
    <property type="match status" value="1"/>
</dbReference>
<evidence type="ECO:0000259" key="3">
    <source>
        <dbReference type="Pfam" id="PF00483"/>
    </source>
</evidence>
<evidence type="ECO:0000256" key="2">
    <source>
        <dbReference type="ARBA" id="ARBA00022695"/>
    </source>
</evidence>
<dbReference type="Gene3D" id="3.90.550.10">
    <property type="entry name" value="Spore Coat Polysaccharide Biosynthesis Protein SpsA, Chain A"/>
    <property type="match status" value="1"/>
</dbReference>
<protein>
    <recommendedName>
        <fullName evidence="3">Nucleotidyl transferase domain-containing protein</fullName>
    </recommendedName>
</protein>
<dbReference type="Pfam" id="PF00483">
    <property type="entry name" value="NTP_transferase"/>
    <property type="match status" value="1"/>
</dbReference>
<organism evidence="4 5">
    <name type="scientific">Candidatus Roizmanbacteria bacterium CG09_land_8_20_14_0_10_41_9</name>
    <dbReference type="NCBI Taxonomy" id="1974850"/>
    <lineage>
        <taxon>Bacteria</taxon>
        <taxon>Candidatus Roizmaniibacteriota</taxon>
    </lineage>
</organism>
<dbReference type="SUPFAM" id="SSF53448">
    <property type="entry name" value="Nucleotide-diphospho-sugar transferases"/>
    <property type="match status" value="1"/>
</dbReference>
<dbReference type="InterPro" id="IPR029044">
    <property type="entry name" value="Nucleotide-diphossugar_trans"/>
</dbReference>
<gene>
    <name evidence="4" type="ORF">COT62_00730</name>
</gene>
<dbReference type="PANTHER" id="PTHR43584:SF8">
    <property type="entry name" value="N-ACETYLMURAMATE ALPHA-1-PHOSPHATE URIDYLYLTRANSFERASE"/>
    <property type="match status" value="1"/>
</dbReference>
<comment type="caution">
    <text evidence="4">The sequence shown here is derived from an EMBL/GenBank/DDBJ whole genome shotgun (WGS) entry which is preliminary data.</text>
</comment>
<accession>A0A2H0WTQ9</accession>
<keyword evidence="1" id="KW-0808">Transferase</keyword>
<proteinExistence type="predicted"/>
<dbReference type="PANTHER" id="PTHR43584">
    <property type="entry name" value="NUCLEOTIDYL TRANSFERASE"/>
    <property type="match status" value="1"/>
</dbReference>
<sequence>MRKINNLLILAGGDSTRFSPLSEKNFMKFLGQELILHQIKDLMPYAQKIFVVSNKENYGKMRELTQTLGQHIEILIQNNALVGQAEAILSAKNAIQGEVLVMNANDFFNPNVFTDLVEEINKKKPQALFLTKEVTSYFPGGYVQFDGDRVCNIIEKPTPDKTPSNIIKLVVDYFSDFGKLICTIEEISTRADDWYETSLNSLIKKTKGVKHFLYEDYWYSLKYPWHVLPLLEFYLKKITKNTIDPTAAISSRVEIIPPVLIKKGVRIGDFSKVVGPCYIDENTIIGDHVLLRESHIGRNAVIGGNCEIARSYIADNVMLHRNYVGDSVL</sequence>
<feature type="non-terminal residue" evidence="4">
    <location>
        <position position="329"/>
    </location>
</feature>
<dbReference type="InterPro" id="IPR050065">
    <property type="entry name" value="GlmU-like"/>
</dbReference>
<dbReference type="Proteomes" id="UP000231198">
    <property type="component" value="Unassembled WGS sequence"/>
</dbReference>
<dbReference type="AlphaFoldDB" id="A0A2H0WTQ9"/>
<reference evidence="5" key="1">
    <citation type="submission" date="2017-09" db="EMBL/GenBank/DDBJ databases">
        <title>Depth-based differentiation of microbial function through sediment-hosted aquifers and enrichment of novel symbionts in the deep terrestrial subsurface.</title>
        <authorList>
            <person name="Probst A.J."/>
            <person name="Ladd B."/>
            <person name="Jarett J.K."/>
            <person name="Geller-Mcgrath D.E."/>
            <person name="Sieber C.M.K."/>
            <person name="Emerson J.B."/>
            <person name="Anantharaman K."/>
            <person name="Thomas B.C."/>
            <person name="Malmstrom R."/>
            <person name="Stieglmeier M."/>
            <person name="Klingl A."/>
            <person name="Woyke T."/>
            <person name="Ryan C.M."/>
            <person name="Banfield J.F."/>
        </authorList>
    </citation>
    <scope>NUCLEOTIDE SEQUENCE [LARGE SCALE GENOMIC DNA]</scope>
</reference>